<evidence type="ECO:0000313" key="6">
    <source>
        <dbReference type="Proteomes" id="UP000468990"/>
    </source>
</evidence>
<protein>
    <recommendedName>
        <fullName evidence="2">DUF6268 domain-containing protein</fullName>
    </recommendedName>
</protein>
<dbReference type="InterPro" id="IPR046235">
    <property type="entry name" value="DUF6268"/>
</dbReference>
<dbReference type="Pfam" id="PF19783">
    <property type="entry name" value="DUF6268"/>
    <property type="match status" value="1"/>
</dbReference>
<evidence type="ECO:0000256" key="1">
    <source>
        <dbReference type="SAM" id="SignalP"/>
    </source>
</evidence>
<reference evidence="4 5" key="1">
    <citation type="submission" date="2017-05" db="EMBL/GenBank/DDBJ databases">
        <authorList>
            <person name="Varghese N."/>
            <person name="Submissions S."/>
        </authorList>
    </citation>
    <scope>NUCLEOTIDE SEQUENCE [LARGE SCALE GENOMIC DNA]</scope>
    <source>
        <strain evidence="4 5">DSM 19382</strain>
    </source>
</reference>
<dbReference type="OrthoDB" id="1375732at2"/>
<feature type="signal peptide" evidence="1">
    <location>
        <begin position="1"/>
        <end position="20"/>
    </location>
</feature>
<evidence type="ECO:0000259" key="2">
    <source>
        <dbReference type="Pfam" id="PF19783"/>
    </source>
</evidence>
<organism evidence="4 5">
    <name type="scientific">Flavobacterium resistens</name>
    <dbReference type="NCBI Taxonomy" id="443612"/>
    <lineage>
        <taxon>Bacteria</taxon>
        <taxon>Pseudomonadati</taxon>
        <taxon>Bacteroidota</taxon>
        <taxon>Flavobacteriia</taxon>
        <taxon>Flavobacteriales</taxon>
        <taxon>Flavobacteriaceae</taxon>
        <taxon>Flavobacterium</taxon>
    </lineage>
</organism>
<evidence type="ECO:0000313" key="4">
    <source>
        <dbReference type="EMBL" id="SMO61092.1"/>
    </source>
</evidence>
<dbReference type="EMBL" id="FXTA01000002">
    <property type="protein sequence ID" value="SMO61092.1"/>
    <property type="molecule type" value="Genomic_DNA"/>
</dbReference>
<keyword evidence="6" id="KW-1185">Reference proteome</keyword>
<feature type="domain" description="DUF6268" evidence="2">
    <location>
        <begin position="46"/>
        <end position="276"/>
    </location>
</feature>
<accession>A0A521CNR7</accession>
<gene>
    <name evidence="3" type="ORF">GJU42_02520</name>
    <name evidence="4" type="ORF">SAMN06265349_102753</name>
</gene>
<proteinExistence type="predicted"/>
<name>A0A521CNR7_9FLAO</name>
<evidence type="ECO:0000313" key="3">
    <source>
        <dbReference type="EMBL" id="MRX66834.1"/>
    </source>
</evidence>
<dbReference type="AlphaFoldDB" id="A0A521CNR7"/>
<feature type="chain" id="PRO_5043205675" description="DUF6268 domain-containing protein" evidence="1">
    <location>
        <begin position="21"/>
        <end position="277"/>
    </location>
</feature>
<sequence>MRIRLLICSVFTISFFSMKAQETFLADVNLKTEPTDKIDFNESNISVVFNKKIRTKNQFTNTSEYSNLNVNYEFSEFENLNRFNQFQNKTDYILKASDKTKLKFSLTPMFSFQDNLDWSDFTLLGSFEISQQVNSRTNITIGGARSAIFGAAKFIPIATINYTISDKSMVSVGFPDSKISYSNNIRNTFSLTNSFNGSFYHLDQKSALDYAASKMSLSQMTSAFEYERNVDSNWFLDFKAGYDFNKKYNLTDSENHTVYNFNTGNGYIFGIGIKYKQ</sequence>
<reference evidence="3 6" key="2">
    <citation type="submission" date="2019-11" db="EMBL/GenBank/DDBJ databases">
        <title>Flavobacterium resistens genome.</title>
        <authorList>
            <person name="Wilson V.M."/>
            <person name="Newman J.D."/>
        </authorList>
    </citation>
    <scope>NUCLEOTIDE SEQUENCE [LARGE SCALE GENOMIC DNA]</scope>
    <source>
        <strain evidence="3 6">DSM 19382</strain>
    </source>
</reference>
<keyword evidence="1" id="KW-0732">Signal</keyword>
<dbReference type="EMBL" id="WKKG01000001">
    <property type="protein sequence ID" value="MRX66834.1"/>
    <property type="molecule type" value="Genomic_DNA"/>
</dbReference>
<evidence type="ECO:0000313" key="5">
    <source>
        <dbReference type="Proteomes" id="UP000317289"/>
    </source>
</evidence>
<dbReference type="Proteomes" id="UP000468990">
    <property type="component" value="Unassembled WGS sequence"/>
</dbReference>
<dbReference type="Proteomes" id="UP000317289">
    <property type="component" value="Unassembled WGS sequence"/>
</dbReference>